<comment type="caution">
    <text evidence="4">The sequence shown here is derived from an EMBL/GenBank/DDBJ whole genome shotgun (WGS) entry which is preliminary data.</text>
</comment>
<dbReference type="PROSITE" id="PS50110">
    <property type="entry name" value="RESPONSE_REGULATORY"/>
    <property type="match status" value="1"/>
</dbReference>
<gene>
    <name evidence="4" type="ORF">ACFQ27_19765</name>
</gene>
<dbReference type="InterPro" id="IPR001789">
    <property type="entry name" value="Sig_transdc_resp-reg_receiver"/>
</dbReference>
<evidence type="ECO:0000256" key="1">
    <source>
        <dbReference type="ARBA" id="ARBA00022553"/>
    </source>
</evidence>
<sequence length="131" mass="13911">MSATLTILADPRPRVLLVDDDPALRMSLEFSLDLEGFEVVAMESGEALLRLGDLPHTGACLVLDQNLPGVTGVETLRQLRSRGVGLPALLITSNPPPAVREAAKRVEARIVEKPLLGDTLTAHITAAIAAE</sequence>
<evidence type="ECO:0000259" key="3">
    <source>
        <dbReference type="PROSITE" id="PS50110"/>
    </source>
</evidence>
<dbReference type="SUPFAM" id="SSF52172">
    <property type="entry name" value="CheY-like"/>
    <property type="match status" value="1"/>
</dbReference>
<evidence type="ECO:0000313" key="5">
    <source>
        <dbReference type="Proteomes" id="UP001597216"/>
    </source>
</evidence>
<dbReference type="InterPro" id="IPR011006">
    <property type="entry name" value="CheY-like_superfamily"/>
</dbReference>
<dbReference type="PANTHER" id="PTHR44591:SF3">
    <property type="entry name" value="RESPONSE REGULATORY DOMAIN-CONTAINING PROTEIN"/>
    <property type="match status" value="1"/>
</dbReference>
<name>A0ABW3T9A9_9CAUL</name>
<dbReference type="PANTHER" id="PTHR44591">
    <property type="entry name" value="STRESS RESPONSE REGULATOR PROTEIN 1"/>
    <property type="match status" value="1"/>
</dbReference>
<dbReference type="Gene3D" id="3.40.50.2300">
    <property type="match status" value="1"/>
</dbReference>
<accession>A0ABW3T9A9</accession>
<dbReference type="RefSeq" id="WP_374343375.1">
    <property type="nucleotide sequence ID" value="NZ_JBHTLQ010000083.1"/>
</dbReference>
<dbReference type="Proteomes" id="UP001597216">
    <property type="component" value="Unassembled WGS sequence"/>
</dbReference>
<proteinExistence type="predicted"/>
<dbReference type="InterPro" id="IPR050595">
    <property type="entry name" value="Bact_response_regulator"/>
</dbReference>
<keyword evidence="1 2" id="KW-0597">Phosphoprotein</keyword>
<keyword evidence="5" id="KW-1185">Reference proteome</keyword>
<dbReference type="Pfam" id="PF00072">
    <property type="entry name" value="Response_reg"/>
    <property type="match status" value="1"/>
</dbReference>
<dbReference type="EMBL" id="JBHTLQ010000083">
    <property type="protein sequence ID" value="MFD1192836.1"/>
    <property type="molecule type" value="Genomic_DNA"/>
</dbReference>
<feature type="domain" description="Response regulatory" evidence="3">
    <location>
        <begin position="14"/>
        <end position="128"/>
    </location>
</feature>
<protein>
    <submittedName>
        <fullName evidence="4">Response regulator</fullName>
    </submittedName>
</protein>
<organism evidence="4 5">
    <name type="scientific">Phenylobacterium conjunctum</name>
    <dbReference type="NCBI Taxonomy" id="1298959"/>
    <lineage>
        <taxon>Bacteria</taxon>
        <taxon>Pseudomonadati</taxon>
        <taxon>Pseudomonadota</taxon>
        <taxon>Alphaproteobacteria</taxon>
        <taxon>Caulobacterales</taxon>
        <taxon>Caulobacteraceae</taxon>
        <taxon>Phenylobacterium</taxon>
    </lineage>
</organism>
<feature type="modified residue" description="4-aspartylphosphate" evidence="2">
    <location>
        <position position="64"/>
    </location>
</feature>
<evidence type="ECO:0000313" key="4">
    <source>
        <dbReference type="EMBL" id="MFD1192836.1"/>
    </source>
</evidence>
<dbReference type="SMART" id="SM00448">
    <property type="entry name" value="REC"/>
    <property type="match status" value="1"/>
</dbReference>
<reference evidence="5" key="1">
    <citation type="journal article" date="2019" name="Int. J. Syst. Evol. Microbiol.">
        <title>The Global Catalogue of Microorganisms (GCM) 10K type strain sequencing project: providing services to taxonomists for standard genome sequencing and annotation.</title>
        <authorList>
            <consortium name="The Broad Institute Genomics Platform"/>
            <consortium name="The Broad Institute Genome Sequencing Center for Infectious Disease"/>
            <person name="Wu L."/>
            <person name="Ma J."/>
        </authorList>
    </citation>
    <scope>NUCLEOTIDE SEQUENCE [LARGE SCALE GENOMIC DNA]</scope>
    <source>
        <strain evidence="5">CCUG 55074</strain>
    </source>
</reference>
<evidence type="ECO:0000256" key="2">
    <source>
        <dbReference type="PROSITE-ProRule" id="PRU00169"/>
    </source>
</evidence>